<keyword evidence="3" id="KW-1185">Reference proteome</keyword>
<evidence type="ECO:0000313" key="2">
    <source>
        <dbReference type="EMBL" id="CAL1685792.1"/>
    </source>
</evidence>
<dbReference type="AlphaFoldDB" id="A0AAV2P0H8"/>
<sequence>MPISIAIYQADGSRSPRHQFPEEETDKEKARRKMRSDCGNNVAKSCANSTDARLAIRRRYFIEEISPPSVLPSARGAFRC</sequence>
<evidence type="ECO:0000256" key="1">
    <source>
        <dbReference type="SAM" id="MobiDB-lite"/>
    </source>
</evidence>
<organism evidence="2 3">
    <name type="scientific">Lasius platythorax</name>
    <dbReference type="NCBI Taxonomy" id="488582"/>
    <lineage>
        <taxon>Eukaryota</taxon>
        <taxon>Metazoa</taxon>
        <taxon>Ecdysozoa</taxon>
        <taxon>Arthropoda</taxon>
        <taxon>Hexapoda</taxon>
        <taxon>Insecta</taxon>
        <taxon>Pterygota</taxon>
        <taxon>Neoptera</taxon>
        <taxon>Endopterygota</taxon>
        <taxon>Hymenoptera</taxon>
        <taxon>Apocrita</taxon>
        <taxon>Aculeata</taxon>
        <taxon>Formicoidea</taxon>
        <taxon>Formicidae</taxon>
        <taxon>Formicinae</taxon>
        <taxon>Lasius</taxon>
        <taxon>Lasius</taxon>
    </lineage>
</organism>
<proteinExistence type="predicted"/>
<name>A0AAV2P0H8_9HYME</name>
<accession>A0AAV2P0H8</accession>
<protein>
    <submittedName>
        <fullName evidence="2">Uncharacterized protein</fullName>
    </submittedName>
</protein>
<dbReference type="EMBL" id="OZ034829">
    <property type="protein sequence ID" value="CAL1685792.1"/>
    <property type="molecule type" value="Genomic_DNA"/>
</dbReference>
<dbReference type="Proteomes" id="UP001497644">
    <property type="component" value="Chromosome 6"/>
</dbReference>
<evidence type="ECO:0000313" key="3">
    <source>
        <dbReference type="Proteomes" id="UP001497644"/>
    </source>
</evidence>
<feature type="region of interest" description="Disordered" evidence="1">
    <location>
        <begin position="10"/>
        <end position="42"/>
    </location>
</feature>
<reference evidence="2" key="1">
    <citation type="submission" date="2024-04" db="EMBL/GenBank/DDBJ databases">
        <authorList>
            <consortium name="Molecular Ecology Group"/>
        </authorList>
    </citation>
    <scope>NUCLEOTIDE SEQUENCE</scope>
</reference>
<gene>
    <name evidence="2" type="ORF">LPLAT_LOCUS11208</name>
</gene>